<dbReference type="AlphaFoldDB" id="A0A645DLT1"/>
<reference evidence="1" key="1">
    <citation type="submission" date="2019-08" db="EMBL/GenBank/DDBJ databases">
        <authorList>
            <person name="Kucharzyk K."/>
            <person name="Murdoch R.W."/>
            <person name="Higgins S."/>
            <person name="Loffler F."/>
        </authorList>
    </citation>
    <scope>NUCLEOTIDE SEQUENCE</scope>
</reference>
<dbReference type="EMBL" id="VSSQ01037492">
    <property type="protein sequence ID" value="MPM90201.1"/>
    <property type="molecule type" value="Genomic_DNA"/>
</dbReference>
<accession>A0A645DLT1</accession>
<organism evidence="1">
    <name type="scientific">bioreactor metagenome</name>
    <dbReference type="NCBI Taxonomy" id="1076179"/>
    <lineage>
        <taxon>unclassified sequences</taxon>
        <taxon>metagenomes</taxon>
        <taxon>ecological metagenomes</taxon>
    </lineage>
</organism>
<name>A0A645DLT1_9ZZZZ</name>
<comment type="caution">
    <text evidence="1">The sequence shown here is derived from an EMBL/GenBank/DDBJ whole genome shotgun (WGS) entry which is preliminary data.</text>
</comment>
<protein>
    <submittedName>
        <fullName evidence="1">Uncharacterized protein</fullName>
    </submittedName>
</protein>
<proteinExistence type="predicted"/>
<gene>
    <name evidence="1" type="ORF">SDC9_137318</name>
</gene>
<evidence type="ECO:0000313" key="1">
    <source>
        <dbReference type="EMBL" id="MPM90201.1"/>
    </source>
</evidence>
<sequence>MVGEDVQRFEHGGDTRLFKKRGGGAQALRYISALQFVRDITALLPGGDNQRRNAQPFSDRNGRFNHADKNCGALGV</sequence>